<proteinExistence type="predicted"/>
<sequence>MIISSRLLLRRLRQRRRSIIALLLFFFTIDVFLLLRHRPITSRTTLPSLKRHGLRSSGSGTSDLHGPGHAGNETFFIVSVHRNTGPILPDWGAAVLALVDYLGPANVYFSALESGSQDDTKDKLNAIKAQLDARRVPNTVTLGQTVWEQLDDMWARPAPDAPRQEGWIWNQEDKVYDKRRITYLARERNRAMEPMRELEEKQGVTFDKVLWINDVIFDVEDFVTLHNTRGGSYAAACSMDYKHPPAYYDTFALRDGEGRKTASNYWPWFQAGPARDAASRSEPVRVASCWNGMVIFDASPFRADPPLRFRAIPDALADLHLEGSECCLVHADNPLSAETGSGGGVWLNPNVRVGYSAPAYEAVRAVDGEKFPGAWATVVGAWANRWVAWRAGLSHHVESATVTKRLRQWVADAPKGEPRREPGVSCLINEKQIMWMNGWRHL</sequence>
<evidence type="ECO:0008006" key="4">
    <source>
        <dbReference type="Google" id="ProtNLM"/>
    </source>
</evidence>
<keyword evidence="3" id="KW-1185">Reference proteome</keyword>
<dbReference type="InterPro" id="IPR021047">
    <property type="entry name" value="Mannosyltransferase_CMT1"/>
</dbReference>
<keyword evidence="1" id="KW-0812">Transmembrane</keyword>
<reference evidence="2 3" key="1">
    <citation type="submission" date="2024-02" db="EMBL/GenBank/DDBJ databases">
        <title>De novo assembly and annotation of 12 fungi associated with fruit tree decline syndrome in Ontario, Canada.</title>
        <authorList>
            <person name="Sulman M."/>
            <person name="Ellouze W."/>
            <person name="Ilyukhin E."/>
        </authorList>
    </citation>
    <scope>NUCLEOTIDE SEQUENCE [LARGE SCALE GENOMIC DNA]</scope>
    <source>
        <strain evidence="2 3">M169</strain>
    </source>
</reference>
<dbReference type="Proteomes" id="UP001430848">
    <property type="component" value="Unassembled WGS sequence"/>
</dbReference>
<evidence type="ECO:0000313" key="3">
    <source>
        <dbReference type="Proteomes" id="UP001430848"/>
    </source>
</evidence>
<organism evidence="2 3">
    <name type="scientific">Diaporthe eres</name>
    <name type="common">Phomopsis oblonga</name>
    <dbReference type="NCBI Taxonomy" id="83184"/>
    <lineage>
        <taxon>Eukaryota</taxon>
        <taxon>Fungi</taxon>
        <taxon>Dikarya</taxon>
        <taxon>Ascomycota</taxon>
        <taxon>Pezizomycotina</taxon>
        <taxon>Sordariomycetes</taxon>
        <taxon>Sordariomycetidae</taxon>
        <taxon>Diaporthales</taxon>
        <taxon>Diaporthaceae</taxon>
        <taxon>Diaporthe</taxon>
        <taxon>Diaporthe eres species complex</taxon>
    </lineage>
</organism>
<accession>A0ABR1PN19</accession>
<evidence type="ECO:0000256" key="1">
    <source>
        <dbReference type="SAM" id="Phobius"/>
    </source>
</evidence>
<keyword evidence="1" id="KW-0472">Membrane</keyword>
<dbReference type="EMBL" id="JAKNSF020000002">
    <property type="protein sequence ID" value="KAK7741155.1"/>
    <property type="molecule type" value="Genomic_DNA"/>
</dbReference>
<keyword evidence="1" id="KW-1133">Transmembrane helix</keyword>
<evidence type="ECO:0000313" key="2">
    <source>
        <dbReference type="EMBL" id="KAK7741155.1"/>
    </source>
</evidence>
<dbReference type="PANTHER" id="PTHR34144:SF7">
    <property type="entry name" value="EXPORT PROTEIN (CAP59), PUTATIVE (AFU_ORTHOLOGUE AFUA_7G05020)-RELATED"/>
    <property type="match status" value="1"/>
</dbReference>
<feature type="transmembrane region" description="Helical" evidence="1">
    <location>
        <begin position="20"/>
        <end position="37"/>
    </location>
</feature>
<name>A0ABR1PN19_DIAER</name>
<dbReference type="PANTHER" id="PTHR34144">
    <property type="entry name" value="CHROMOSOME 8, WHOLE GENOME SHOTGUN SEQUENCE"/>
    <property type="match status" value="1"/>
</dbReference>
<dbReference type="Pfam" id="PF11735">
    <property type="entry name" value="CAP59_mtransfer"/>
    <property type="match status" value="1"/>
</dbReference>
<gene>
    <name evidence="2" type="ORF">SLS63_000708</name>
</gene>
<protein>
    <recommendedName>
        <fullName evidence="4">Polysaccharide export protein</fullName>
    </recommendedName>
</protein>
<comment type="caution">
    <text evidence="2">The sequence shown here is derived from an EMBL/GenBank/DDBJ whole genome shotgun (WGS) entry which is preliminary data.</text>
</comment>